<evidence type="ECO:0000313" key="2">
    <source>
        <dbReference type="Proteomes" id="UP000295136"/>
    </source>
</evidence>
<accession>A0A4R5EJ52</accession>
<comment type="caution">
    <text evidence="1">The sequence shown here is derived from an EMBL/GenBank/DDBJ whole genome shotgun (WGS) entry which is preliminary data.</text>
</comment>
<dbReference type="RefSeq" id="WP_132638073.1">
    <property type="nucleotide sequence ID" value="NZ_SMLD01000148.1"/>
</dbReference>
<dbReference type="Proteomes" id="UP000295136">
    <property type="component" value="Unassembled WGS sequence"/>
</dbReference>
<sequence length="149" mass="17171">MRKRYRVRRVTATGAADYEDAFQVTISETRSPEQWARAVFQDAPPPVRWFLLLGWRAFLGLRLRRPLSSAHHILGWQVAAFDSATIRLALSSPLMNARLLFRVSDDALTLTTDIAYLRRAGWLVWVLVAPVHRRMIPYLLMRATANRLV</sequence>
<gene>
    <name evidence="1" type="ORF">E1295_37060</name>
</gene>
<proteinExistence type="predicted"/>
<organism evidence="1 2">
    <name type="scientific">Nonomuraea mesophila</name>
    <dbReference type="NCBI Taxonomy" id="2530382"/>
    <lineage>
        <taxon>Bacteria</taxon>
        <taxon>Bacillati</taxon>
        <taxon>Actinomycetota</taxon>
        <taxon>Actinomycetes</taxon>
        <taxon>Streptosporangiales</taxon>
        <taxon>Streptosporangiaceae</taxon>
        <taxon>Nonomuraea</taxon>
    </lineage>
</organism>
<reference evidence="1 2" key="1">
    <citation type="submission" date="2019-03" db="EMBL/GenBank/DDBJ databases">
        <title>Draft genome sequences of novel Actinobacteria.</title>
        <authorList>
            <person name="Sahin N."/>
            <person name="Ay H."/>
            <person name="Saygin H."/>
        </authorList>
    </citation>
    <scope>NUCLEOTIDE SEQUENCE [LARGE SCALE GENOMIC DNA]</scope>
    <source>
        <strain evidence="1 2">6K102</strain>
    </source>
</reference>
<keyword evidence="2" id="KW-1185">Reference proteome</keyword>
<name>A0A4R5EJ52_9ACTN</name>
<dbReference type="EMBL" id="SMLD01000148">
    <property type="protein sequence ID" value="TDE34402.1"/>
    <property type="molecule type" value="Genomic_DNA"/>
</dbReference>
<protein>
    <submittedName>
        <fullName evidence="1">DUF2867 domain-containing protein</fullName>
    </submittedName>
</protein>
<dbReference type="AlphaFoldDB" id="A0A4R5EJ52"/>
<evidence type="ECO:0000313" key="1">
    <source>
        <dbReference type="EMBL" id="TDE34402.1"/>
    </source>
</evidence>